<feature type="region of interest" description="Disordered" evidence="11">
    <location>
        <begin position="388"/>
        <end position="415"/>
    </location>
</feature>
<dbReference type="PROSITE" id="PS50157">
    <property type="entry name" value="ZINC_FINGER_C2H2_2"/>
    <property type="match status" value="6"/>
</dbReference>
<feature type="compositionally biased region" description="Basic and acidic residues" evidence="11">
    <location>
        <begin position="739"/>
        <end position="759"/>
    </location>
</feature>
<feature type="compositionally biased region" description="Acidic residues" evidence="11">
    <location>
        <begin position="261"/>
        <end position="271"/>
    </location>
</feature>
<keyword evidence="2" id="KW-0479">Metal-binding</keyword>
<name>A0A182KBJ5_9DIPT</name>
<evidence type="ECO:0000256" key="1">
    <source>
        <dbReference type="ARBA" id="ARBA00004123"/>
    </source>
</evidence>
<feature type="compositionally biased region" description="Basic and acidic residues" evidence="11">
    <location>
        <begin position="1065"/>
        <end position="1078"/>
    </location>
</feature>
<dbReference type="PROSITE" id="PS00028">
    <property type="entry name" value="ZINC_FINGER_C2H2_1"/>
    <property type="match status" value="5"/>
</dbReference>
<dbReference type="Pfam" id="PF00096">
    <property type="entry name" value="zf-C2H2"/>
    <property type="match status" value="4"/>
</dbReference>
<dbReference type="EnsemblMetazoa" id="ACHR008132-RA">
    <property type="protein sequence ID" value="ACHR008132-PA"/>
    <property type="gene ID" value="ACHR008132"/>
</dbReference>
<feature type="compositionally biased region" description="Basic residues" evidence="11">
    <location>
        <begin position="791"/>
        <end position="802"/>
    </location>
</feature>
<dbReference type="GO" id="GO:0003677">
    <property type="term" value="F:DNA binding"/>
    <property type="evidence" value="ECO:0007669"/>
    <property type="project" value="UniProtKB-KW"/>
</dbReference>
<feature type="compositionally biased region" description="Polar residues" evidence="11">
    <location>
        <begin position="504"/>
        <end position="521"/>
    </location>
</feature>
<evidence type="ECO:0000313" key="14">
    <source>
        <dbReference type="Proteomes" id="UP000075881"/>
    </source>
</evidence>
<evidence type="ECO:0000256" key="3">
    <source>
        <dbReference type="ARBA" id="ARBA00022737"/>
    </source>
</evidence>
<feature type="domain" description="C2H2-type" evidence="12">
    <location>
        <begin position="1099"/>
        <end position="1127"/>
    </location>
</feature>
<feature type="region of interest" description="Disordered" evidence="11">
    <location>
        <begin position="691"/>
        <end position="725"/>
    </location>
</feature>
<keyword evidence="3" id="KW-0677">Repeat</keyword>
<feature type="compositionally biased region" description="Polar residues" evidence="11">
    <location>
        <begin position="698"/>
        <end position="716"/>
    </location>
</feature>
<feature type="compositionally biased region" description="Basic and acidic residues" evidence="11">
    <location>
        <begin position="390"/>
        <end position="402"/>
    </location>
</feature>
<dbReference type="GO" id="GO:0005634">
    <property type="term" value="C:nucleus"/>
    <property type="evidence" value="ECO:0007669"/>
    <property type="project" value="UniProtKB-SubCell"/>
</dbReference>
<feature type="region of interest" description="Disordered" evidence="11">
    <location>
        <begin position="443"/>
        <end position="523"/>
    </location>
</feature>
<feature type="compositionally biased region" description="Low complexity" evidence="11">
    <location>
        <begin position="979"/>
        <end position="995"/>
    </location>
</feature>
<keyword evidence="5" id="KW-0862">Zinc</keyword>
<feature type="region of interest" description="Disordered" evidence="11">
    <location>
        <begin position="634"/>
        <end position="667"/>
    </location>
</feature>
<feature type="region of interest" description="Disordered" evidence="11">
    <location>
        <begin position="739"/>
        <end position="825"/>
    </location>
</feature>
<dbReference type="Proteomes" id="UP000075881">
    <property type="component" value="Unassembled WGS sequence"/>
</dbReference>
<accession>A0A182KBJ5</accession>
<organism evidence="13 14">
    <name type="scientific">Anopheles christyi</name>
    <dbReference type="NCBI Taxonomy" id="43041"/>
    <lineage>
        <taxon>Eukaryota</taxon>
        <taxon>Metazoa</taxon>
        <taxon>Ecdysozoa</taxon>
        <taxon>Arthropoda</taxon>
        <taxon>Hexapoda</taxon>
        <taxon>Insecta</taxon>
        <taxon>Pterygota</taxon>
        <taxon>Neoptera</taxon>
        <taxon>Endopterygota</taxon>
        <taxon>Diptera</taxon>
        <taxon>Nematocera</taxon>
        <taxon>Culicoidea</taxon>
        <taxon>Culicidae</taxon>
        <taxon>Anophelinae</taxon>
        <taxon>Anopheles</taxon>
    </lineage>
</organism>
<evidence type="ECO:0000256" key="10">
    <source>
        <dbReference type="PROSITE-ProRule" id="PRU00042"/>
    </source>
</evidence>
<dbReference type="InterPro" id="IPR036236">
    <property type="entry name" value="Znf_C2H2_sf"/>
</dbReference>
<evidence type="ECO:0000259" key="12">
    <source>
        <dbReference type="PROSITE" id="PS50157"/>
    </source>
</evidence>
<feature type="compositionally biased region" description="Low complexity" evidence="11">
    <location>
        <begin position="1415"/>
        <end position="1428"/>
    </location>
</feature>
<reference evidence="14" key="1">
    <citation type="submission" date="2013-03" db="EMBL/GenBank/DDBJ databases">
        <title>The Genome Sequence of Anopheles christyi ACHKN1017.</title>
        <authorList>
            <consortium name="The Broad Institute Genomics Platform"/>
            <person name="Neafsey D.E."/>
            <person name="Besansky N."/>
            <person name="Walker B."/>
            <person name="Young S.K."/>
            <person name="Zeng Q."/>
            <person name="Gargeya S."/>
            <person name="Fitzgerald M."/>
            <person name="Haas B."/>
            <person name="Abouelleil A."/>
            <person name="Allen A.W."/>
            <person name="Alvarado L."/>
            <person name="Arachchi H.M."/>
            <person name="Berlin A.M."/>
            <person name="Chapman S.B."/>
            <person name="Gainer-Dewar J."/>
            <person name="Goldberg J."/>
            <person name="Griggs A."/>
            <person name="Gujja S."/>
            <person name="Hansen M."/>
            <person name="Howarth C."/>
            <person name="Imamovic A."/>
            <person name="Ireland A."/>
            <person name="Larimer J."/>
            <person name="McCowan C."/>
            <person name="Murphy C."/>
            <person name="Pearson M."/>
            <person name="Poon T.W."/>
            <person name="Priest M."/>
            <person name="Roberts A."/>
            <person name="Saif S."/>
            <person name="Shea T."/>
            <person name="Sisk P."/>
            <person name="Sykes S."/>
            <person name="Wortman J."/>
            <person name="Nusbaum C."/>
            <person name="Birren B."/>
        </authorList>
    </citation>
    <scope>NUCLEOTIDE SEQUENCE [LARGE SCALE GENOMIC DNA]</scope>
    <source>
        <strain evidence="14">ACHKN1017</strain>
    </source>
</reference>
<keyword evidence="14" id="KW-1185">Reference proteome</keyword>
<feature type="compositionally biased region" description="Pro residues" evidence="11">
    <location>
        <begin position="283"/>
        <end position="297"/>
    </location>
</feature>
<evidence type="ECO:0000256" key="11">
    <source>
        <dbReference type="SAM" id="MobiDB-lite"/>
    </source>
</evidence>
<feature type="compositionally biased region" description="Basic and acidic residues" evidence="11">
    <location>
        <begin position="1009"/>
        <end position="1022"/>
    </location>
</feature>
<feature type="region of interest" description="Disordered" evidence="11">
    <location>
        <begin position="126"/>
        <end position="202"/>
    </location>
</feature>
<feature type="compositionally biased region" description="Acidic residues" evidence="11">
    <location>
        <begin position="1393"/>
        <end position="1411"/>
    </location>
</feature>
<feature type="domain" description="C2H2-type" evidence="12">
    <location>
        <begin position="1128"/>
        <end position="1155"/>
    </location>
</feature>
<dbReference type="PANTHER" id="PTHR16515">
    <property type="entry name" value="PR DOMAIN ZINC FINGER PROTEIN"/>
    <property type="match status" value="1"/>
</dbReference>
<evidence type="ECO:0000256" key="2">
    <source>
        <dbReference type="ARBA" id="ARBA00022723"/>
    </source>
</evidence>
<evidence type="ECO:0000256" key="5">
    <source>
        <dbReference type="ARBA" id="ARBA00022833"/>
    </source>
</evidence>
<feature type="compositionally biased region" description="Basic residues" evidence="11">
    <location>
        <begin position="1379"/>
        <end position="1388"/>
    </location>
</feature>
<protein>
    <recommendedName>
        <fullName evidence="12">C2H2-type domain-containing protein</fullName>
    </recommendedName>
</protein>
<feature type="region of interest" description="Disordered" evidence="11">
    <location>
        <begin position="940"/>
        <end position="1003"/>
    </location>
</feature>
<feature type="region of interest" description="Disordered" evidence="11">
    <location>
        <begin position="1009"/>
        <end position="1028"/>
    </location>
</feature>
<dbReference type="GO" id="GO:0008270">
    <property type="term" value="F:zinc ion binding"/>
    <property type="evidence" value="ECO:0007669"/>
    <property type="project" value="UniProtKB-KW"/>
</dbReference>
<feature type="domain" description="C2H2-type" evidence="12">
    <location>
        <begin position="1156"/>
        <end position="1185"/>
    </location>
</feature>
<evidence type="ECO:0000256" key="7">
    <source>
        <dbReference type="ARBA" id="ARBA00023125"/>
    </source>
</evidence>
<evidence type="ECO:0000256" key="4">
    <source>
        <dbReference type="ARBA" id="ARBA00022771"/>
    </source>
</evidence>
<feature type="compositionally biased region" description="Low complexity" evidence="11">
    <location>
        <begin position="648"/>
        <end position="667"/>
    </location>
</feature>
<dbReference type="FunFam" id="3.30.160.60:FF:000325">
    <property type="entry name" value="ZFP90 zinc finger protein"/>
    <property type="match status" value="1"/>
</dbReference>
<feature type="compositionally biased region" description="Low complexity" evidence="11">
    <location>
        <begin position="131"/>
        <end position="144"/>
    </location>
</feature>
<evidence type="ECO:0000256" key="9">
    <source>
        <dbReference type="ARBA" id="ARBA00023242"/>
    </source>
</evidence>
<feature type="domain" description="C2H2-type" evidence="12">
    <location>
        <begin position="1221"/>
        <end position="1248"/>
    </location>
</feature>
<dbReference type="GO" id="GO:0010468">
    <property type="term" value="P:regulation of gene expression"/>
    <property type="evidence" value="ECO:0007669"/>
    <property type="project" value="TreeGrafter"/>
</dbReference>
<evidence type="ECO:0000256" key="8">
    <source>
        <dbReference type="ARBA" id="ARBA00023163"/>
    </source>
</evidence>
<evidence type="ECO:0000313" key="13">
    <source>
        <dbReference type="EnsemblMetazoa" id="ACHR008132-PA"/>
    </source>
</evidence>
<feature type="region of interest" description="Disordered" evidence="11">
    <location>
        <begin position="90"/>
        <end position="112"/>
    </location>
</feature>
<reference evidence="13" key="2">
    <citation type="submission" date="2020-05" db="UniProtKB">
        <authorList>
            <consortium name="EnsemblMetazoa"/>
        </authorList>
    </citation>
    <scope>IDENTIFICATION</scope>
    <source>
        <strain evidence="13">ACHKN1017</strain>
    </source>
</reference>
<dbReference type="InterPro" id="IPR050331">
    <property type="entry name" value="Zinc_finger"/>
</dbReference>
<dbReference type="STRING" id="43041.A0A182KBJ5"/>
<keyword evidence="6" id="KW-0805">Transcription regulation</keyword>
<sequence>MMLKKQALLQQMNLMSEYCHDQNMLPSGLKAIHDIQLQLNAQRLQQPPPPPQHQPPAYVNNQQLIQELHQQQQLALRYQQLQHFQQSMFPSLPETPATPLPPTAVTRQPAPRPKVCVKQAPMLNFVRHNGSSNSSSSSSISTHSSSKDNTGSTKRPTPVVPSLVEQKAQNEKQQRQQQVEAVTHPVPTRPVQMTETGPLGDVAPATVLRSLPTPVQTATIQAAVEHPPQHKKPPSIEQQTQSALPEQQPTVLLTQLKQEPMVEEQEREEENNSVPKEAIAPVVAPPSIPSPVPPTTTPPFIETKPTIFPEANTMEAIPTATIAAAAAAATIDAVERSVSSVVASMAASNTITTTNQLDQSVTAVNDAVAAPSVVAEVVANGADVASAAATRERQKSKDDEIHQTMTNGDGDAVGGTQQLLLDEKTERKTTVCSPLLPVHVAATAAPQQQHPVQPPPPVVVKRGRGRPPKSSYQKSPPSVPTPTPEIASTREKDPTPNDCLRANGNRSNEPCRTEAQPSDLKTTTKKKGYISVATLFGSAKALRKEYQQQQQQQSPRKPEPTVHEVAIAAPETTVVAPINELASNVVEAANAAELVAENKTEHIVTSPLVADATNGENDTVEVNGLSNLREEIKVQPVLPEEEAKQGREGSVASGDSGESSVSSLSTEEGASAAVAEVVAKESTILVDTVVADTEKESSPASDSGIESVNESGTTVSVPKRPRGRPKSIVSFAGALIKEDKQSDQAHQHQQIKEEKEQKPRLARRKSLQTSVVSKKDVEEEETSLTPDRAGKRAVRTTRKPSVKAKEAAESAEVEQSADGAAVANETGTTKCTKCEMCFKTELWYKKHLINFHDIDPVEVDRLLAGSSSSCSSGGKSENNTFTPVVPEAAAHEPPDPLTNGEESSNVIDQETSTIVGMVEAVVAESTSLLNGLDEVAQKTTVSSVEEVPSNKLGQTSPSSLRKRKTISYDEEQHPLSEAPPSIDSLPNSSSSNSEPPAKKLVLPTATTVKVEHRTSGAHNREQDAEDSETLRNAIVNSPLPVDTETAAQLAKDRESSITPSIGETTKVEKPDPDDADKLTPFEAAKVNVIESEMTGETHYTCTICGGQFTGKANIKEHLDTVHATIKKRSCEYCGRTFMQTGDLTRHVRIHTGHRPFKCPVPECSFACISSGDLHKHVRRHNQEPIPKPHVCDQCGKDFERSYDLKRHKTMHAKSEPDFKGITCGVCGKVFARRDQYRAHTYRHIGYRPYQCDICGKSFTDPSNFSKHARLHEMDGIEAVCNFCGRKFKNKCAISKHIFHCQRKMGDGRKGGGGGGVSSSNRRQDESSSKKKGKGKEGGGGAMIVKPKQENATDLLEQHTTESVAAVNGGRTKKQLQASARKRKRRRARTPSSTEEDDDEEEDLEEEDDSGDDFVGPSSSELYGSSGLGVTVKRERRSRKSGGGHGVTAATEA</sequence>
<feature type="region of interest" description="Disordered" evidence="11">
    <location>
        <begin position="1050"/>
        <end position="1078"/>
    </location>
</feature>
<dbReference type="PANTHER" id="PTHR16515:SF49">
    <property type="entry name" value="GASTRULA ZINC FINGER PROTEIN XLCGF49.1-LIKE-RELATED"/>
    <property type="match status" value="1"/>
</dbReference>
<dbReference type="SMART" id="SM00355">
    <property type="entry name" value="ZnF_C2H2"/>
    <property type="match status" value="8"/>
</dbReference>
<dbReference type="InterPro" id="IPR013087">
    <property type="entry name" value="Znf_C2H2_type"/>
</dbReference>
<dbReference type="FunFam" id="3.30.160.60:FF:000446">
    <property type="entry name" value="Zinc finger protein"/>
    <property type="match status" value="1"/>
</dbReference>
<feature type="region of interest" description="Disordered" evidence="11">
    <location>
        <begin position="259"/>
        <end position="299"/>
    </location>
</feature>
<keyword evidence="7" id="KW-0238">DNA-binding</keyword>
<dbReference type="FunFam" id="3.30.160.60:FF:000100">
    <property type="entry name" value="Zinc finger 45-like"/>
    <property type="match status" value="1"/>
</dbReference>
<dbReference type="Gene3D" id="3.30.160.60">
    <property type="entry name" value="Classic Zinc Finger"/>
    <property type="match status" value="5"/>
</dbReference>
<keyword evidence="9" id="KW-0539">Nucleus</keyword>
<feature type="domain" description="C2H2-type" evidence="12">
    <location>
        <begin position="1249"/>
        <end position="1276"/>
    </location>
</feature>
<dbReference type="SUPFAM" id="SSF57667">
    <property type="entry name" value="beta-beta-alpha zinc fingers"/>
    <property type="match status" value="4"/>
</dbReference>
<keyword evidence="4 10" id="KW-0863">Zinc-finger</keyword>
<proteinExistence type="predicted"/>
<evidence type="ECO:0000256" key="6">
    <source>
        <dbReference type="ARBA" id="ARBA00023015"/>
    </source>
</evidence>
<comment type="subcellular location">
    <subcellularLocation>
        <location evidence="1">Nucleus</location>
    </subcellularLocation>
</comment>
<keyword evidence="8" id="KW-0804">Transcription</keyword>
<feature type="domain" description="C2H2-type" evidence="12">
    <location>
        <begin position="1189"/>
        <end position="1216"/>
    </location>
</feature>
<feature type="region of interest" description="Disordered" evidence="11">
    <location>
        <begin position="1303"/>
        <end position="1346"/>
    </location>
</feature>
<feature type="region of interest" description="Disordered" evidence="11">
    <location>
        <begin position="1361"/>
        <end position="1452"/>
    </location>
</feature>
<dbReference type="VEuPathDB" id="VectorBase:ACHR008132"/>